<feature type="domain" description="Thioesterase TesA-like" evidence="3">
    <location>
        <begin position="36"/>
        <end position="259"/>
    </location>
</feature>
<dbReference type="Pfam" id="PF00975">
    <property type="entry name" value="Thioesterase"/>
    <property type="match status" value="1"/>
</dbReference>
<dbReference type="InterPro" id="IPR001031">
    <property type="entry name" value="Thioesterase"/>
</dbReference>
<dbReference type="SUPFAM" id="SSF53474">
    <property type="entry name" value="alpha/beta-Hydrolases"/>
    <property type="match status" value="1"/>
</dbReference>
<dbReference type="Gene3D" id="3.40.50.1820">
    <property type="entry name" value="alpha/beta hydrolase"/>
    <property type="match status" value="1"/>
</dbReference>
<organism evidence="4 5">
    <name type="scientific">Streptomyces formicae</name>
    <dbReference type="NCBI Taxonomy" id="1616117"/>
    <lineage>
        <taxon>Bacteria</taxon>
        <taxon>Bacillati</taxon>
        <taxon>Actinomycetota</taxon>
        <taxon>Actinomycetes</taxon>
        <taxon>Kitasatosporales</taxon>
        <taxon>Streptomycetaceae</taxon>
        <taxon>Streptomyces</taxon>
    </lineage>
</organism>
<dbReference type="Proteomes" id="UP000221011">
    <property type="component" value="Chromosome"/>
</dbReference>
<dbReference type="SMART" id="SM00824">
    <property type="entry name" value="PKS_TE"/>
    <property type="match status" value="1"/>
</dbReference>
<dbReference type="AlphaFoldDB" id="A0A291QI93"/>
<dbReference type="InterPro" id="IPR020802">
    <property type="entry name" value="TesA-like"/>
</dbReference>
<reference evidence="4 5" key="1">
    <citation type="submission" date="2017-08" db="EMBL/GenBank/DDBJ databases">
        <title>Complete Genome Sequence of Streptomyces formicae KY5, the formicamycin producer.</title>
        <authorList>
            <person name="Holmes N.A."/>
            <person name="Devine R."/>
            <person name="Qin Z."/>
            <person name="Seipke R.F."/>
            <person name="Wilkinson B."/>
            <person name="Hutchings M.I."/>
        </authorList>
    </citation>
    <scope>NUCLEOTIDE SEQUENCE [LARGE SCALE GENOMIC DNA]</scope>
    <source>
        <strain evidence="4 5">KY5</strain>
    </source>
</reference>
<proteinExistence type="inferred from homology"/>
<dbReference type="GO" id="GO:0016787">
    <property type="term" value="F:hydrolase activity"/>
    <property type="evidence" value="ECO:0007669"/>
    <property type="project" value="UniProtKB-KW"/>
</dbReference>
<keyword evidence="2" id="KW-0378">Hydrolase</keyword>
<name>A0A291QI93_9ACTN</name>
<dbReference type="RefSeq" id="WP_098245435.1">
    <property type="nucleotide sequence ID" value="NZ_CP022685.1"/>
</dbReference>
<dbReference type="PANTHER" id="PTHR11487:SF0">
    <property type="entry name" value="S-ACYL FATTY ACID SYNTHASE THIOESTERASE, MEDIUM CHAIN"/>
    <property type="match status" value="1"/>
</dbReference>
<accession>A0A291QI93</accession>
<dbReference type="InterPro" id="IPR029058">
    <property type="entry name" value="AB_hydrolase_fold"/>
</dbReference>
<dbReference type="InterPro" id="IPR012223">
    <property type="entry name" value="TEII"/>
</dbReference>
<gene>
    <name evidence="4" type="ORF">KY5_6260c</name>
</gene>
<dbReference type="PANTHER" id="PTHR11487">
    <property type="entry name" value="THIOESTERASE"/>
    <property type="match status" value="1"/>
</dbReference>
<evidence type="ECO:0000256" key="1">
    <source>
        <dbReference type="ARBA" id="ARBA00007169"/>
    </source>
</evidence>
<comment type="similarity">
    <text evidence="1">Belongs to the thioesterase family.</text>
</comment>
<dbReference type="GO" id="GO:0008610">
    <property type="term" value="P:lipid biosynthetic process"/>
    <property type="evidence" value="ECO:0007669"/>
    <property type="project" value="TreeGrafter"/>
</dbReference>
<dbReference type="EMBL" id="CP022685">
    <property type="protein sequence ID" value="ATL31278.1"/>
    <property type="molecule type" value="Genomic_DNA"/>
</dbReference>
<keyword evidence="5" id="KW-1185">Reference proteome</keyword>
<sequence>MNPVVRRAAETDAWIRSFHASAEAADGDASGGVRLVCLPHAGGSASYFHPFSAALSPHVDTFAVQYPGRQDRRAEPLVETVPELAERIFDVLEEWADDRPLALFGHSMGATLAFEVAVRMEERLGTSPAALFLSGRRAPSHFRTERVHTRDDEGILAELAAQGGTDMRLLRDPDVQAMVLPTVRNDYRAIETHRADPDAAVSCPVTVLTGDKDGKVTATEAAAWERHSRGAFALRTFPGGHFFLDDHRESVADLVRTALAGLSPRRP</sequence>
<protein>
    <submittedName>
        <fullName evidence="4">Putative thioesterase</fullName>
    </submittedName>
</protein>
<evidence type="ECO:0000256" key="2">
    <source>
        <dbReference type="ARBA" id="ARBA00022801"/>
    </source>
</evidence>
<evidence type="ECO:0000313" key="4">
    <source>
        <dbReference type="EMBL" id="ATL31278.1"/>
    </source>
</evidence>
<evidence type="ECO:0000313" key="5">
    <source>
        <dbReference type="Proteomes" id="UP000221011"/>
    </source>
</evidence>
<evidence type="ECO:0000259" key="3">
    <source>
        <dbReference type="SMART" id="SM00824"/>
    </source>
</evidence>
<dbReference type="KEGG" id="sfk:KY5_6260c"/>